<evidence type="ECO:0000256" key="5">
    <source>
        <dbReference type="RuleBase" id="RU363107"/>
    </source>
</evidence>
<dbReference type="OrthoDB" id="18213at2759"/>
<dbReference type="Pfam" id="PF03208">
    <property type="entry name" value="PRA1"/>
    <property type="match status" value="1"/>
</dbReference>
<proteinExistence type="inferred from homology"/>
<keyword evidence="4 5" id="KW-0472">Membrane</keyword>
<keyword evidence="6" id="KW-1185">Reference proteome</keyword>
<dbReference type="KEGG" id="foc:113212844"/>
<organism evidence="6 7">
    <name type="scientific">Frankliniella occidentalis</name>
    <name type="common">Western flower thrips</name>
    <name type="synonym">Euthrips occidentalis</name>
    <dbReference type="NCBI Taxonomy" id="133901"/>
    <lineage>
        <taxon>Eukaryota</taxon>
        <taxon>Metazoa</taxon>
        <taxon>Ecdysozoa</taxon>
        <taxon>Arthropoda</taxon>
        <taxon>Hexapoda</taxon>
        <taxon>Insecta</taxon>
        <taxon>Pterygota</taxon>
        <taxon>Neoptera</taxon>
        <taxon>Paraneoptera</taxon>
        <taxon>Thysanoptera</taxon>
        <taxon>Terebrantia</taxon>
        <taxon>Thripoidea</taxon>
        <taxon>Thripidae</taxon>
        <taxon>Frankliniella</taxon>
    </lineage>
</organism>
<reference evidence="7" key="1">
    <citation type="submission" date="2025-08" db="UniProtKB">
        <authorList>
            <consortium name="RefSeq"/>
        </authorList>
    </citation>
    <scope>IDENTIFICATION</scope>
    <source>
        <tissue evidence="7">Whole organism</tissue>
    </source>
</reference>
<dbReference type="InterPro" id="IPR004895">
    <property type="entry name" value="Prenylated_rab_accept_PRA1"/>
</dbReference>
<feature type="transmembrane region" description="Helical" evidence="5">
    <location>
        <begin position="69"/>
        <end position="88"/>
    </location>
</feature>
<accession>A0A6J1T1M6</accession>
<dbReference type="PANTHER" id="PTHR12859:SF0">
    <property type="entry name" value="PRA1 FAMILY PROTEIN"/>
    <property type="match status" value="1"/>
</dbReference>
<evidence type="ECO:0000313" key="6">
    <source>
        <dbReference type="Proteomes" id="UP000504606"/>
    </source>
</evidence>
<dbReference type="GO" id="GO:0016020">
    <property type="term" value="C:membrane"/>
    <property type="evidence" value="ECO:0007669"/>
    <property type="project" value="UniProtKB-SubCell"/>
</dbReference>
<keyword evidence="2 5" id="KW-0812">Transmembrane</keyword>
<evidence type="ECO:0000256" key="1">
    <source>
        <dbReference type="ARBA" id="ARBA00004141"/>
    </source>
</evidence>
<evidence type="ECO:0000256" key="3">
    <source>
        <dbReference type="ARBA" id="ARBA00022989"/>
    </source>
</evidence>
<evidence type="ECO:0000256" key="2">
    <source>
        <dbReference type="ARBA" id="ARBA00022692"/>
    </source>
</evidence>
<name>A0A6J1T1M6_FRAOC</name>
<feature type="transmembrane region" description="Helical" evidence="5">
    <location>
        <begin position="100"/>
        <end position="118"/>
    </location>
</feature>
<dbReference type="PANTHER" id="PTHR12859">
    <property type="entry name" value="PRA1 PROTEIN"/>
    <property type="match status" value="1"/>
</dbReference>
<keyword evidence="3 5" id="KW-1133">Transmembrane helix</keyword>
<protein>
    <recommendedName>
        <fullName evidence="5">PRA1 family protein</fullName>
    </recommendedName>
</protein>
<evidence type="ECO:0000256" key="4">
    <source>
        <dbReference type="ARBA" id="ARBA00023136"/>
    </source>
</evidence>
<gene>
    <name evidence="7" type="primary">LOC113212844</name>
</gene>
<sequence length="205" mass="23099">MVREVKMAPLRPLDDFLLNSARYQLPNFSDLDKWGNRVTNNFLYYQTNYFLMAVMIFLLVAVIHPVEMLSGMTAMVLAFGLFYYLTNAKPGVDRFKKEHPLISVGLMLATGYFFVYVIGGVLTFVFGTLLPIFVAFIHASLRTRNIKNKIVNKIEGLDVFQKTPMGLFLDTLVGVTDAVDADFETQLARKAKGLLHDIGSKSKSN</sequence>
<dbReference type="AlphaFoldDB" id="A0A6J1T1M6"/>
<comment type="subcellular location">
    <subcellularLocation>
        <location evidence="1 5">Membrane</location>
        <topology evidence="1 5">Multi-pass membrane protein</topology>
    </subcellularLocation>
</comment>
<dbReference type="RefSeq" id="XP_026287459.1">
    <property type="nucleotide sequence ID" value="XM_026431674.2"/>
</dbReference>
<dbReference type="GeneID" id="113212844"/>
<feature type="transmembrane region" description="Helical" evidence="5">
    <location>
        <begin position="124"/>
        <end position="141"/>
    </location>
</feature>
<feature type="transmembrane region" description="Helical" evidence="5">
    <location>
        <begin position="42"/>
        <end position="63"/>
    </location>
</feature>
<evidence type="ECO:0000313" key="7">
    <source>
        <dbReference type="RefSeq" id="XP_026287459.1"/>
    </source>
</evidence>
<dbReference type="Proteomes" id="UP000504606">
    <property type="component" value="Unplaced"/>
</dbReference>
<comment type="similarity">
    <text evidence="5">Belongs to the PRA1 family.</text>
</comment>